<comment type="pathway">
    <text evidence="1">Metabolic intermediate biosynthesis; chorismate biosynthesis; chorismate from D-erythrose 4-phosphate and phosphoenolpyruvate: step 6/7.</text>
</comment>
<evidence type="ECO:0000256" key="7">
    <source>
        <dbReference type="ARBA" id="ARBA00030046"/>
    </source>
</evidence>
<comment type="catalytic activity">
    <reaction evidence="8">
        <text>3-phosphoshikimate + phosphoenolpyruvate = 5-O-(1-carboxyvinyl)-3-phosphoshikimate + phosphate</text>
        <dbReference type="Rhea" id="RHEA:21256"/>
        <dbReference type="ChEBI" id="CHEBI:43474"/>
        <dbReference type="ChEBI" id="CHEBI:57701"/>
        <dbReference type="ChEBI" id="CHEBI:58702"/>
        <dbReference type="ChEBI" id="CHEBI:145989"/>
        <dbReference type="EC" id="2.5.1.19"/>
    </reaction>
    <physiologicalReaction direction="left-to-right" evidence="8">
        <dbReference type="Rhea" id="RHEA:21257"/>
    </physiologicalReaction>
</comment>
<dbReference type="PIRSF" id="PIRSF000505">
    <property type="entry name" value="EPSPS"/>
    <property type="match status" value="1"/>
</dbReference>
<gene>
    <name evidence="10" type="ORF">E4J94_04675</name>
</gene>
<evidence type="ECO:0000256" key="3">
    <source>
        <dbReference type="ARBA" id="ARBA00012450"/>
    </source>
</evidence>
<keyword evidence="5 10" id="KW-0808">Transferase</keyword>
<dbReference type="OrthoDB" id="9809920at2"/>
<feature type="domain" description="Enolpyruvate transferase" evidence="9">
    <location>
        <begin position="60"/>
        <end position="399"/>
    </location>
</feature>
<evidence type="ECO:0000256" key="8">
    <source>
        <dbReference type="ARBA" id="ARBA00044633"/>
    </source>
</evidence>
<keyword evidence="11" id="KW-1185">Reference proteome</keyword>
<dbReference type="GO" id="GO:0009423">
    <property type="term" value="P:chorismate biosynthetic process"/>
    <property type="evidence" value="ECO:0007669"/>
    <property type="project" value="UniProtKB-UniPathway"/>
</dbReference>
<evidence type="ECO:0000256" key="4">
    <source>
        <dbReference type="ARBA" id="ARBA00022605"/>
    </source>
</evidence>
<comment type="similarity">
    <text evidence="2">Belongs to the EPSP synthase family.</text>
</comment>
<protein>
    <recommendedName>
        <fullName evidence="3">3-phosphoshikimate 1-carboxyvinyltransferase</fullName>
        <ecNumber evidence="3">2.5.1.19</ecNumber>
    </recommendedName>
    <alternativeName>
        <fullName evidence="7">5-enolpyruvylshikimate-3-phosphate synthase</fullName>
    </alternativeName>
</protein>
<dbReference type="GO" id="GO:0009073">
    <property type="term" value="P:aromatic amino acid family biosynthetic process"/>
    <property type="evidence" value="ECO:0007669"/>
    <property type="project" value="UniProtKB-KW"/>
</dbReference>
<dbReference type="InterPro" id="IPR023193">
    <property type="entry name" value="EPSP_synthase_CS"/>
</dbReference>
<name>A0A4Z1B5V7_9FLAO</name>
<accession>A0A4Z1B5V7</accession>
<evidence type="ECO:0000256" key="1">
    <source>
        <dbReference type="ARBA" id="ARBA00004811"/>
    </source>
</evidence>
<dbReference type="EC" id="2.5.1.19" evidence="3"/>
<dbReference type="InterPro" id="IPR001986">
    <property type="entry name" value="Enolpyruvate_Tfrase_dom"/>
</dbReference>
<proteinExistence type="inferred from homology"/>
<dbReference type="PANTHER" id="PTHR21090:SF5">
    <property type="entry name" value="PENTAFUNCTIONAL AROM POLYPEPTIDE"/>
    <property type="match status" value="1"/>
</dbReference>
<dbReference type="GO" id="GO:0008652">
    <property type="term" value="P:amino acid biosynthetic process"/>
    <property type="evidence" value="ECO:0007669"/>
    <property type="project" value="UniProtKB-KW"/>
</dbReference>
<evidence type="ECO:0000259" key="9">
    <source>
        <dbReference type="Pfam" id="PF00275"/>
    </source>
</evidence>
<dbReference type="PANTHER" id="PTHR21090">
    <property type="entry name" value="AROM/DEHYDROQUINATE SYNTHASE"/>
    <property type="match status" value="1"/>
</dbReference>
<reference evidence="10 11" key="1">
    <citation type="submission" date="2019-03" db="EMBL/GenBank/DDBJ databases">
        <title>Empedobacter tilapiae sp. nov., isolated from an intestine of Nile tilapia Oreochromis niloticus.</title>
        <authorList>
            <person name="Kim Y.-O."/>
            <person name="Yoon J.-H."/>
        </authorList>
    </citation>
    <scope>NUCLEOTIDE SEQUENCE [LARGE SCALE GENOMIC DNA]</scope>
    <source>
        <strain evidence="10 11">MRS2</strain>
    </source>
</reference>
<evidence type="ECO:0000313" key="10">
    <source>
        <dbReference type="EMBL" id="TGN29253.1"/>
    </source>
</evidence>
<evidence type="ECO:0000256" key="5">
    <source>
        <dbReference type="ARBA" id="ARBA00022679"/>
    </source>
</evidence>
<dbReference type="Pfam" id="PF00275">
    <property type="entry name" value="EPSP_synthase"/>
    <property type="match status" value="1"/>
</dbReference>
<dbReference type="Proteomes" id="UP000297998">
    <property type="component" value="Unassembled WGS sequence"/>
</dbReference>
<dbReference type="RefSeq" id="WP_135834708.1">
    <property type="nucleotide sequence ID" value="NZ_SRPE01000003.1"/>
</dbReference>
<evidence type="ECO:0000313" key="11">
    <source>
        <dbReference type="Proteomes" id="UP000297998"/>
    </source>
</evidence>
<dbReference type="AlphaFoldDB" id="A0A4Z1B5V7"/>
<dbReference type="UniPathway" id="UPA00053">
    <property type="reaction ID" value="UER00089"/>
</dbReference>
<organism evidence="10 11">
    <name type="scientific">Empedobacter tilapiae</name>
    <dbReference type="NCBI Taxonomy" id="2491114"/>
    <lineage>
        <taxon>Bacteria</taxon>
        <taxon>Pseudomonadati</taxon>
        <taxon>Bacteroidota</taxon>
        <taxon>Flavobacteriia</taxon>
        <taxon>Flavobacteriales</taxon>
        <taxon>Weeksellaceae</taxon>
        <taxon>Empedobacter</taxon>
    </lineage>
</organism>
<dbReference type="EMBL" id="SRPE01000003">
    <property type="protein sequence ID" value="TGN29253.1"/>
    <property type="molecule type" value="Genomic_DNA"/>
</dbReference>
<dbReference type="SUPFAM" id="SSF55205">
    <property type="entry name" value="EPT/RTPC-like"/>
    <property type="match status" value="1"/>
</dbReference>
<keyword evidence="6" id="KW-0057">Aromatic amino acid biosynthesis</keyword>
<comment type="caution">
    <text evidence="10">The sequence shown here is derived from an EMBL/GenBank/DDBJ whole genome shotgun (WGS) entry which is preliminary data.</text>
</comment>
<keyword evidence="4" id="KW-0028">Amino-acid biosynthesis</keyword>
<dbReference type="InterPro" id="IPR013792">
    <property type="entry name" value="RNA3'P_cycl/enolpyr_Trfase_a/b"/>
</dbReference>
<dbReference type="GO" id="GO:0003866">
    <property type="term" value="F:3-phosphoshikimate 1-carboxyvinyltransferase activity"/>
    <property type="evidence" value="ECO:0007669"/>
    <property type="project" value="UniProtKB-EC"/>
</dbReference>
<sequence>MIEISALKSPINNQLAITGSKSESNRLLLLNQLFENVLKLENVSNSEDSQLMQKALANKTDLIDIHHAGTAMRFLTAYFSIQEGKKVTLTGSERMKQRPIKVLVDALNELGAEISYQENEGYPPLSIFGKKLNKKSITIPSNISSQYITALCLIGTKLKNGLTINLDGKIISVPYIQMTIQLLNKVGIEAKFEGNTIQIPFTENIKVQTLQVESDWSSASYYYSLIALSKNSQIKISTYFEDSLQGDSSLQHIYADNFGVTSSFENGILKLKNDENFIPKPFVELNLINTPDIAQTIAATCVGLKMKCNLTGLETLKIKETDRLVALKNELEKFGAIVIITNDSLMIDGYHDFQKIPTLATYNDHRMAMCMAPLAQIHSIRIENEMVVEKSYPTFWEDWKQLGFEIKSI</sequence>
<dbReference type="InterPro" id="IPR036968">
    <property type="entry name" value="Enolpyruvate_Tfrase_sf"/>
</dbReference>
<evidence type="ECO:0000256" key="6">
    <source>
        <dbReference type="ARBA" id="ARBA00023141"/>
    </source>
</evidence>
<evidence type="ECO:0000256" key="2">
    <source>
        <dbReference type="ARBA" id="ARBA00009948"/>
    </source>
</evidence>
<dbReference type="Gene3D" id="3.65.10.10">
    <property type="entry name" value="Enolpyruvate transferase domain"/>
    <property type="match status" value="2"/>
</dbReference>
<dbReference type="PROSITE" id="PS00885">
    <property type="entry name" value="EPSP_SYNTHASE_2"/>
    <property type="match status" value="1"/>
</dbReference>
<dbReference type="InterPro" id="IPR006264">
    <property type="entry name" value="EPSP_synthase"/>
</dbReference>